<evidence type="ECO:0000313" key="2">
    <source>
        <dbReference type="EMBL" id="SHG61527.1"/>
    </source>
</evidence>
<feature type="transmembrane region" description="Helical" evidence="1">
    <location>
        <begin position="16"/>
        <end position="39"/>
    </location>
</feature>
<gene>
    <name evidence="2" type="ORF">SAMN04488068_0773</name>
</gene>
<keyword evidence="1" id="KW-0812">Transmembrane</keyword>
<dbReference type="RefSeq" id="WP_072894309.1">
    <property type="nucleotide sequence ID" value="NZ_FQWZ01000002.1"/>
</dbReference>
<dbReference type="STRING" id="490188.SAMN04488068_0773"/>
<sequence length="225" mass="23424">MTTRIPFRPRRRQHGLGLISLMAGMLLSVLGVLSLLMLYRTLVGQTVQSRARAAEDGSYATATLSAQMELHNAGYGIGSNSTRAAVNTDLILVSGAALDANGRLSGTAQTVGASGVSTGNAVIWGAQPGVAYECSALLMQSATLMLLRASGSCSSATQWGTATWTRSADLIPAGTMTLASNNVFRVDRATCWPYGLGAATALRVTIWGDDSVWKTSACLTNFSGA</sequence>
<keyword evidence="3" id="KW-1185">Reference proteome</keyword>
<accession>A0A1M5L930</accession>
<name>A0A1M5L930_9GAMM</name>
<dbReference type="EMBL" id="FQWZ01000002">
    <property type="protein sequence ID" value="SHG61527.1"/>
    <property type="molecule type" value="Genomic_DNA"/>
</dbReference>
<organism evidence="2 3">
    <name type="scientific">Hydrocarboniphaga daqingensis</name>
    <dbReference type="NCBI Taxonomy" id="490188"/>
    <lineage>
        <taxon>Bacteria</taxon>
        <taxon>Pseudomonadati</taxon>
        <taxon>Pseudomonadota</taxon>
        <taxon>Gammaproteobacteria</taxon>
        <taxon>Nevskiales</taxon>
        <taxon>Nevskiaceae</taxon>
        <taxon>Hydrocarboniphaga</taxon>
    </lineage>
</organism>
<dbReference type="AlphaFoldDB" id="A0A1M5L930"/>
<keyword evidence="1" id="KW-1133">Transmembrane helix</keyword>
<dbReference type="Proteomes" id="UP000199758">
    <property type="component" value="Unassembled WGS sequence"/>
</dbReference>
<reference evidence="2 3" key="1">
    <citation type="submission" date="2016-11" db="EMBL/GenBank/DDBJ databases">
        <authorList>
            <person name="Jaros S."/>
            <person name="Januszkiewicz K."/>
            <person name="Wedrychowicz H."/>
        </authorList>
    </citation>
    <scope>NUCLEOTIDE SEQUENCE [LARGE SCALE GENOMIC DNA]</scope>
    <source>
        <strain evidence="2 3">CGMCC 1.7049</strain>
    </source>
</reference>
<keyword evidence="1" id="KW-0472">Membrane</keyword>
<evidence type="ECO:0000256" key="1">
    <source>
        <dbReference type="SAM" id="Phobius"/>
    </source>
</evidence>
<protein>
    <submittedName>
        <fullName evidence="2">Uncharacterized protein</fullName>
    </submittedName>
</protein>
<evidence type="ECO:0000313" key="3">
    <source>
        <dbReference type="Proteomes" id="UP000199758"/>
    </source>
</evidence>
<dbReference type="OrthoDB" id="6692539at2"/>
<proteinExistence type="predicted"/>